<evidence type="ECO:0000256" key="1">
    <source>
        <dbReference type="SAM" id="MobiDB-lite"/>
    </source>
</evidence>
<dbReference type="Proteomes" id="UP001165069">
    <property type="component" value="Unassembled WGS sequence"/>
</dbReference>
<dbReference type="EMBL" id="BSDE01000003">
    <property type="protein sequence ID" value="GLH73564.1"/>
    <property type="molecule type" value="Genomic_DNA"/>
</dbReference>
<accession>A0ABQ5QG44</accession>
<protein>
    <submittedName>
        <fullName evidence="2">Uncharacterized protein</fullName>
    </submittedName>
</protein>
<dbReference type="Gene3D" id="3.90.1150.10">
    <property type="entry name" value="Aspartate Aminotransferase, domain 1"/>
    <property type="match status" value="1"/>
</dbReference>
<reference evidence="2 3" key="1">
    <citation type="journal article" date="2023" name="Antonie Van Leeuwenhoek">
        <title>Mesoterricola silvestris gen. nov., sp. nov., Mesoterricola sediminis sp. nov., Geothrix oryzae sp. nov., Geothrix edaphica sp. nov., Geothrix rubra sp. nov., and Geothrix limicola sp. nov., six novel members of Acidobacteriota isolated from soils.</title>
        <authorList>
            <person name="Itoh H."/>
            <person name="Sugisawa Y."/>
            <person name="Mise K."/>
            <person name="Xu Z."/>
            <person name="Kuniyasu M."/>
            <person name="Ushijima N."/>
            <person name="Kawano K."/>
            <person name="Kobayashi E."/>
            <person name="Shiratori Y."/>
            <person name="Masuda Y."/>
            <person name="Senoo K."/>
        </authorList>
    </citation>
    <scope>NUCLEOTIDE SEQUENCE [LARGE SCALE GENOMIC DNA]</scope>
    <source>
        <strain evidence="2 3">Red804</strain>
    </source>
</reference>
<feature type="region of interest" description="Disordered" evidence="1">
    <location>
        <begin position="1"/>
        <end position="25"/>
    </location>
</feature>
<evidence type="ECO:0000313" key="2">
    <source>
        <dbReference type="EMBL" id="GLH73564.1"/>
    </source>
</evidence>
<dbReference type="RefSeq" id="WP_285574874.1">
    <property type="nucleotide sequence ID" value="NZ_BSDE01000003.1"/>
</dbReference>
<sequence length="88" mass="9737">MWEPRINQGLVRFPDPSPSATAADHDAHTDRIIAEIVKTGRTFVGGTTWRGQRCMRISVCNWQTTEADVAVTLSAVEGVLKRAREGRS</sequence>
<gene>
    <name evidence="2" type="ORF">GETHLI_20660</name>
</gene>
<comment type="caution">
    <text evidence="2">The sequence shown here is derived from an EMBL/GenBank/DDBJ whole genome shotgun (WGS) entry which is preliminary data.</text>
</comment>
<keyword evidence="3" id="KW-1185">Reference proteome</keyword>
<name>A0ABQ5QG44_9BACT</name>
<dbReference type="InterPro" id="IPR015424">
    <property type="entry name" value="PyrdxlP-dep_Trfase"/>
</dbReference>
<dbReference type="InterPro" id="IPR015422">
    <property type="entry name" value="PyrdxlP-dep_Trfase_small"/>
</dbReference>
<dbReference type="SUPFAM" id="SSF53383">
    <property type="entry name" value="PLP-dependent transferases"/>
    <property type="match status" value="1"/>
</dbReference>
<organism evidence="2 3">
    <name type="scientific">Geothrix limicola</name>
    <dbReference type="NCBI Taxonomy" id="2927978"/>
    <lineage>
        <taxon>Bacteria</taxon>
        <taxon>Pseudomonadati</taxon>
        <taxon>Acidobacteriota</taxon>
        <taxon>Holophagae</taxon>
        <taxon>Holophagales</taxon>
        <taxon>Holophagaceae</taxon>
        <taxon>Geothrix</taxon>
    </lineage>
</organism>
<proteinExistence type="predicted"/>
<evidence type="ECO:0000313" key="3">
    <source>
        <dbReference type="Proteomes" id="UP001165069"/>
    </source>
</evidence>